<organism evidence="1 2">
    <name type="scientific">Limosa lapponica baueri</name>
    <dbReference type="NCBI Taxonomy" id="1758121"/>
    <lineage>
        <taxon>Eukaryota</taxon>
        <taxon>Metazoa</taxon>
        <taxon>Chordata</taxon>
        <taxon>Craniata</taxon>
        <taxon>Vertebrata</taxon>
        <taxon>Euteleostomi</taxon>
        <taxon>Archelosauria</taxon>
        <taxon>Archosauria</taxon>
        <taxon>Dinosauria</taxon>
        <taxon>Saurischia</taxon>
        <taxon>Theropoda</taxon>
        <taxon>Coelurosauria</taxon>
        <taxon>Aves</taxon>
        <taxon>Neognathae</taxon>
        <taxon>Neoaves</taxon>
        <taxon>Charadriiformes</taxon>
        <taxon>Scolopacidae</taxon>
        <taxon>Limosa</taxon>
    </lineage>
</organism>
<keyword evidence="1" id="KW-0808">Transferase</keyword>
<sequence length="114" mass="13041">MQKVKEVFFTFTRPCITLSMEFQCQISKIYLDEGIECTLSKFADDTKMGGSVNLLEGRKALQRDLDRLDRWANGNGMRLNKAKCQGPTLSTVFSFGSLTTRKTLWCWSVSKEEQ</sequence>
<keyword evidence="1" id="KW-0695">RNA-directed DNA polymerase</keyword>
<evidence type="ECO:0000313" key="2">
    <source>
        <dbReference type="Proteomes" id="UP000233556"/>
    </source>
</evidence>
<proteinExistence type="predicted"/>
<gene>
    <name evidence="1" type="ORF">llap_2932</name>
</gene>
<dbReference type="PANTHER" id="PTHR33332">
    <property type="entry name" value="REVERSE TRANSCRIPTASE DOMAIN-CONTAINING PROTEIN"/>
    <property type="match status" value="1"/>
</dbReference>
<accession>A0A2I0UL72</accession>
<dbReference type="Proteomes" id="UP000233556">
    <property type="component" value="Unassembled WGS sequence"/>
</dbReference>
<dbReference type="GO" id="GO:0003964">
    <property type="term" value="F:RNA-directed DNA polymerase activity"/>
    <property type="evidence" value="ECO:0007669"/>
    <property type="project" value="UniProtKB-KW"/>
</dbReference>
<dbReference type="EMBL" id="KZ505698">
    <property type="protein sequence ID" value="PKU46773.1"/>
    <property type="molecule type" value="Genomic_DNA"/>
</dbReference>
<name>A0A2I0UL72_LIMLA</name>
<reference evidence="2" key="1">
    <citation type="submission" date="2017-11" db="EMBL/GenBank/DDBJ databases">
        <authorList>
            <person name="Lima N.C."/>
            <person name="Parody-Merino A.M."/>
            <person name="Battley P.F."/>
            <person name="Fidler A.E."/>
            <person name="Prosdocimi F."/>
        </authorList>
    </citation>
    <scope>NUCLEOTIDE SEQUENCE [LARGE SCALE GENOMIC DNA]</scope>
</reference>
<protein>
    <submittedName>
        <fullName evidence="1">Rna-directed dna polymerase from mobile element jockey-like</fullName>
    </submittedName>
</protein>
<evidence type="ECO:0000313" key="1">
    <source>
        <dbReference type="EMBL" id="PKU46773.1"/>
    </source>
</evidence>
<keyword evidence="2" id="KW-1185">Reference proteome</keyword>
<dbReference type="AlphaFoldDB" id="A0A2I0UL72"/>
<reference evidence="2" key="2">
    <citation type="submission" date="2017-12" db="EMBL/GenBank/DDBJ databases">
        <title>Genome sequence of the Bar-tailed Godwit (Limosa lapponica baueri).</title>
        <authorList>
            <person name="Lima N.C.B."/>
            <person name="Parody-Merino A.M."/>
            <person name="Battley P.F."/>
            <person name="Fidler A.E."/>
            <person name="Prosdocimi F."/>
        </authorList>
    </citation>
    <scope>NUCLEOTIDE SEQUENCE [LARGE SCALE GENOMIC DNA]</scope>
</reference>
<keyword evidence="1" id="KW-0548">Nucleotidyltransferase</keyword>